<dbReference type="SUPFAM" id="SSF54001">
    <property type="entry name" value="Cysteine proteinases"/>
    <property type="match status" value="1"/>
</dbReference>
<protein>
    <recommendedName>
        <fullName evidence="3">Ulp1 protease family, C-terminal catalytic domain containing protein</fullName>
    </recommendedName>
</protein>
<name>A0ABQ7TUS8_SOLTU</name>
<keyword evidence="2" id="KW-1185">Reference proteome</keyword>
<evidence type="ECO:0000313" key="1">
    <source>
        <dbReference type="EMBL" id="KAH0737839.1"/>
    </source>
</evidence>
<dbReference type="EMBL" id="JAIVGD010000028">
    <property type="protein sequence ID" value="KAH0737839.1"/>
    <property type="molecule type" value="Genomic_DNA"/>
</dbReference>
<gene>
    <name evidence="1" type="ORF">KY290_036544</name>
</gene>
<comment type="caution">
    <text evidence="1">The sequence shown here is derived from an EMBL/GenBank/DDBJ whole genome shotgun (WGS) entry which is preliminary data.</text>
</comment>
<evidence type="ECO:0000313" key="2">
    <source>
        <dbReference type="Proteomes" id="UP000826656"/>
    </source>
</evidence>
<evidence type="ECO:0008006" key="3">
    <source>
        <dbReference type="Google" id="ProtNLM"/>
    </source>
</evidence>
<sequence>MATRHNDDFDEKYVELKKETAEVRVEWKELKDNVDKDMTDMKAYVDNSTKLIIKVIWFSRDEAQKSNDQTVGVVFNADIPGSSNSQPPTLDDYLDFTMTQIVALDPILNANTIPDVQSRNRNLDKYDTSPYIRLTEDESSSRIVPILFLIKHPFESHNGFEVAAELIDELNKWVFKDVSSRCGRNLLIQSSKIVLNLKWTLVLSKLQKRIFFNIMVKPGRPWKDGCIRDFKLLANIPWDSVDDVIIPVNISEKFHCFLVVFRIKLRCLHVYDSMKGGSVHTKKVNEAVGKLATTIPLFLTSTGLYGKRLDLPINFLNINDVFDMHYIDIDAKYHRQRYATILWHYGKTKNEDGAISESEVTGTVASKFGGPRIAKEHVSDTTNYPTPRPRTRN</sequence>
<proteinExistence type="predicted"/>
<dbReference type="PANTHER" id="PTHR31470">
    <property type="entry name" value="CYSTEINE PROTEINASES SUPERFAMILY PROTEIN-RELATED-RELATED"/>
    <property type="match status" value="1"/>
</dbReference>
<dbReference type="Gene3D" id="3.40.395.10">
    <property type="entry name" value="Adenoviral Proteinase, Chain A"/>
    <property type="match status" value="1"/>
</dbReference>
<dbReference type="PANTHER" id="PTHR31470:SF56">
    <property type="entry name" value="ULP1 PROTEASE FAMILY, C-TERMINAL CATALYTIC DOMAIN CONTAINING PROTEIN"/>
    <property type="match status" value="1"/>
</dbReference>
<dbReference type="Proteomes" id="UP000826656">
    <property type="component" value="Unassembled WGS sequence"/>
</dbReference>
<dbReference type="InterPro" id="IPR038765">
    <property type="entry name" value="Papain-like_cys_pep_sf"/>
</dbReference>
<accession>A0ABQ7TUS8</accession>
<reference evidence="1 2" key="1">
    <citation type="journal article" date="2021" name="bioRxiv">
        <title>Chromosome-scale and haplotype-resolved genome assembly of a tetraploid potato cultivar.</title>
        <authorList>
            <person name="Sun H."/>
            <person name="Jiao W.-B."/>
            <person name="Krause K."/>
            <person name="Campoy J.A."/>
            <person name="Goel M."/>
            <person name="Folz-Donahue K."/>
            <person name="Kukat C."/>
            <person name="Huettel B."/>
            <person name="Schneeberger K."/>
        </authorList>
    </citation>
    <scope>NUCLEOTIDE SEQUENCE [LARGE SCALE GENOMIC DNA]</scope>
    <source>
        <strain evidence="1">SolTubOtavaFocal</strain>
        <tissue evidence="1">Leaves</tissue>
    </source>
</reference>
<organism evidence="1 2">
    <name type="scientific">Solanum tuberosum</name>
    <name type="common">Potato</name>
    <dbReference type="NCBI Taxonomy" id="4113"/>
    <lineage>
        <taxon>Eukaryota</taxon>
        <taxon>Viridiplantae</taxon>
        <taxon>Streptophyta</taxon>
        <taxon>Embryophyta</taxon>
        <taxon>Tracheophyta</taxon>
        <taxon>Spermatophyta</taxon>
        <taxon>Magnoliopsida</taxon>
        <taxon>eudicotyledons</taxon>
        <taxon>Gunneridae</taxon>
        <taxon>Pentapetalae</taxon>
        <taxon>asterids</taxon>
        <taxon>lamiids</taxon>
        <taxon>Solanales</taxon>
        <taxon>Solanaceae</taxon>
        <taxon>Solanoideae</taxon>
        <taxon>Solaneae</taxon>
        <taxon>Solanum</taxon>
    </lineage>
</organism>